<name>A0ABS2DFS6_9BACI</name>
<dbReference type="InterPro" id="IPR036397">
    <property type="entry name" value="RNaseH_sf"/>
</dbReference>
<evidence type="ECO:0000256" key="1">
    <source>
        <dbReference type="SAM" id="MobiDB-lite"/>
    </source>
</evidence>
<feature type="domain" description="Integrase catalytic" evidence="2">
    <location>
        <begin position="256"/>
        <end position="461"/>
    </location>
</feature>
<dbReference type="Proteomes" id="UP001518925">
    <property type="component" value="Unassembled WGS sequence"/>
</dbReference>
<dbReference type="InterPro" id="IPR012337">
    <property type="entry name" value="RNaseH-like_sf"/>
</dbReference>
<comment type="caution">
    <text evidence="3">The sequence shown here is derived from an EMBL/GenBank/DDBJ whole genome shotgun (WGS) entry which is preliminary data.</text>
</comment>
<feature type="compositionally biased region" description="Basic and acidic residues" evidence="1">
    <location>
        <begin position="650"/>
        <end position="662"/>
    </location>
</feature>
<accession>A0ABS2DFS6</accession>
<dbReference type="InterPro" id="IPR015378">
    <property type="entry name" value="Transposase-like_Mu_C"/>
</dbReference>
<feature type="compositionally biased region" description="Polar residues" evidence="1">
    <location>
        <begin position="611"/>
        <end position="620"/>
    </location>
</feature>
<proteinExistence type="predicted"/>
<dbReference type="Gene3D" id="3.30.420.10">
    <property type="entry name" value="Ribonuclease H-like superfamily/Ribonuclease H"/>
    <property type="match status" value="1"/>
</dbReference>
<feature type="compositionally biased region" description="Polar residues" evidence="1">
    <location>
        <begin position="627"/>
        <end position="636"/>
    </location>
</feature>
<dbReference type="Pfam" id="PF09299">
    <property type="entry name" value="Mu-transpos_C"/>
    <property type="match status" value="1"/>
</dbReference>
<keyword evidence="4" id="KW-1185">Reference proteome</keyword>
<feature type="compositionally biased region" description="Basic and acidic residues" evidence="1">
    <location>
        <begin position="595"/>
        <end position="609"/>
    </location>
</feature>
<gene>
    <name evidence="3" type="ORF">JR050_06335</name>
</gene>
<dbReference type="PROSITE" id="PS50994">
    <property type="entry name" value="INTEGRASE"/>
    <property type="match status" value="1"/>
</dbReference>
<evidence type="ECO:0000313" key="4">
    <source>
        <dbReference type="Proteomes" id="UP001518925"/>
    </source>
</evidence>
<organism evidence="3 4">
    <name type="scientific">Bacillus suaedaesalsae</name>
    <dbReference type="NCBI Taxonomy" id="2810349"/>
    <lineage>
        <taxon>Bacteria</taxon>
        <taxon>Bacillati</taxon>
        <taxon>Bacillota</taxon>
        <taxon>Bacilli</taxon>
        <taxon>Bacillales</taxon>
        <taxon>Bacillaceae</taxon>
        <taxon>Bacillus</taxon>
    </lineage>
</organism>
<evidence type="ECO:0000313" key="3">
    <source>
        <dbReference type="EMBL" id="MBM6617292.1"/>
    </source>
</evidence>
<dbReference type="EMBL" id="JAFELM010000021">
    <property type="protein sequence ID" value="MBM6617292.1"/>
    <property type="molecule type" value="Genomic_DNA"/>
</dbReference>
<feature type="region of interest" description="Disordered" evidence="1">
    <location>
        <begin position="595"/>
        <end position="662"/>
    </location>
</feature>
<sequence length="683" mass="80038">MYRVPVGRGARFLLNGRSYEITNQLERNLFEANDLEFDVKETFSRDDLLRQLEEGNLEFHVEGKNTSGEIISKPDFEDIDMLSEKVKNDADFRLYVIKPLLNLNVKSLDMYVRERVNKINKEFKKEGKSVSRATVYRWLKDYKESGGSYHSLISSNHKFGSREKRVEKEVEMIIDQVIDQYYLKRGTTSQKTIFELVYHKIDELNAQREAEDRLEHPSQSTVRRRILDRDQYDVTKARKGSKFANDKHKQVNHHKGPEYPLQRVEVDHTKLDLFVVDDENRLPIGRPWVTSVLDVYTRYPLGFYIGFEPPSYTSVMHALHHGISTKFFMKEKYPKVKKQWLAHGIPELLVVDNGKEFHSKHLKDACNRLDIEIMYCPVKVPWYKGAVERYFRTINQDLIHSTQGTTFSNVVAKGDYNPKKNAIIGFNKLLEIFYKWVVDYYTQNHHKGARGIPAKIWKTAFEFAPEPLVPPSKLDWKIMLMKMGTGSIQRTGIRDRHLFYQSQDLRDIQHELFKRGLPNSIKYKYDPTDLSRIYVYNEFKRSYLEVPCTNQDYSYGLNEYTHRILIKMLNDEEKKVNMSELAAAKAELMEMVQEERNKTLKPQQKERVKGTGSNQEWSEQPSKKVPNKSNTIVSVETSEKETSQPQHPLNNKEEKPELKGQELDIISSFDKVDLSNWGYSKAN</sequence>
<dbReference type="SUPFAM" id="SSF53098">
    <property type="entry name" value="Ribonuclease H-like"/>
    <property type="match status" value="1"/>
</dbReference>
<reference evidence="3 4" key="1">
    <citation type="submission" date="2021-02" db="EMBL/GenBank/DDBJ databases">
        <title>Bacillus sp. RD4P76, an endophyte from a halophyte.</title>
        <authorList>
            <person name="Sun J.-Q."/>
        </authorList>
    </citation>
    <scope>NUCLEOTIDE SEQUENCE [LARGE SCALE GENOMIC DNA]</scope>
    <source>
        <strain evidence="3 4">RD4P76</strain>
    </source>
</reference>
<evidence type="ECO:0000259" key="2">
    <source>
        <dbReference type="PROSITE" id="PS50994"/>
    </source>
</evidence>
<dbReference type="InterPro" id="IPR001584">
    <property type="entry name" value="Integrase_cat-core"/>
</dbReference>
<protein>
    <submittedName>
        <fullName evidence="3">DDE-type integrase/transposase/recombinase</fullName>
    </submittedName>
</protein>